<dbReference type="Proteomes" id="UP000192847">
    <property type="component" value="Unassembled WGS sequence"/>
</dbReference>
<sequence length="81" mass="8996">DIPDTDEARLVILHPKVAHKRGSDSPAKEFGQQATEHRGTANRTNRNMLVYLAADEARLDELDSAVRDYLGWTHVLANDAA</sequence>
<proteinExistence type="predicted"/>
<reference evidence="2 3" key="1">
    <citation type="submission" date="2017-02" db="EMBL/GenBank/DDBJ databases">
        <title>The new phylogeny of genus Mycobacterium.</title>
        <authorList>
            <person name="Tortoli E."/>
            <person name="Trovato A."/>
            <person name="Cirillo D.M."/>
        </authorList>
    </citation>
    <scope>NUCLEOTIDE SEQUENCE [LARGE SCALE GENOMIC DNA]</scope>
    <source>
        <strain evidence="2 3">CCUG 56329</strain>
    </source>
</reference>
<protein>
    <submittedName>
        <fullName evidence="2">Uncharacterized protein</fullName>
    </submittedName>
</protein>
<keyword evidence="3" id="KW-1185">Reference proteome</keyword>
<organism evidence="2 3">
    <name type="scientific">Mycobacterium timonense</name>
    <dbReference type="NCBI Taxonomy" id="701043"/>
    <lineage>
        <taxon>Bacteria</taxon>
        <taxon>Bacillati</taxon>
        <taxon>Actinomycetota</taxon>
        <taxon>Actinomycetes</taxon>
        <taxon>Mycobacteriales</taxon>
        <taxon>Mycobacteriaceae</taxon>
        <taxon>Mycobacterium</taxon>
        <taxon>Mycobacterium avium complex (MAC)</taxon>
    </lineage>
</organism>
<gene>
    <name evidence="2" type="ORF">BST46_31265</name>
</gene>
<dbReference type="EMBL" id="MVIL01001143">
    <property type="protein sequence ID" value="ORB72538.1"/>
    <property type="molecule type" value="Genomic_DNA"/>
</dbReference>
<evidence type="ECO:0000313" key="3">
    <source>
        <dbReference type="Proteomes" id="UP000192847"/>
    </source>
</evidence>
<name>A0ABX3TBQ8_9MYCO</name>
<feature type="non-terminal residue" evidence="2">
    <location>
        <position position="1"/>
    </location>
</feature>
<accession>A0ABX3TBQ8</accession>
<feature type="non-terminal residue" evidence="2">
    <location>
        <position position="81"/>
    </location>
</feature>
<evidence type="ECO:0000256" key="1">
    <source>
        <dbReference type="SAM" id="MobiDB-lite"/>
    </source>
</evidence>
<comment type="caution">
    <text evidence="2">The sequence shown here is derived from an EMBL/GenBank/DDBJ whole genome shotgun (WGS) entry which is preliminary data.</text>
</comment>
<evidence type="ECO:0000313" key="2">
    <source>
        <dbReference type="EMBL" id="ORB72538.1"/>
    </source>
</evidence>
<feature type="region of interest" description="Disordered" evidence="1">
    <location>
        <begin position="16"/>
        <end position="42"/>
    </location>
</feature>